<gene>
    <name evidence="2" type="ORF">ACFL27_19835</name>
</gene>
<dbReference type="InterPro" id="IPR010327">
    <property type="entry name" value="FldB/FldC_alpha/beta"/>
</dbReference>
<dbReference type="Proteomes" id="UP001594351">
    <property type="component" value="Unassembled WGS sequence"/>
</dbReference>
<keyword evidence="3" id="KW-1185">Reference proteome</keyword>
<dbReference type="EMBL" id="JBHPBY010000315">
    <property type="protein sequence ID" value="MFC1852456.1"/>
    <property type="molecule type" value="Genomic_DNA"/>
</dbReference>
<proteinExistence type="inferred from homology"/>
<dbReference type="PANTHER" id="PTHR30548">
    <property type="entry name" value="2-HYDROXYGLUTARYL-COA DEHYDRATASE, D-COMPONENT-RELATED"/>
    <property type="match status" value="1"/>
</dbReference>
<protein>
    <submittedName>
        <fullName evidence="2">2-hydroxyacyl-CoA dehydratase family protein</fullName>
    </submittedName>
</protein>
<evidence type="ECO:0000313" key="2">
    <source>
        <dbReference type="EMBL" id="MFC1852456.1"/>
    </source>
</evidence>
<dbReference type="Gene3D" id="3.40.50.11900">
    <property type="match status" value="1"/>
</dbReference>
<dbReference type="Gene3D" id="3.40.50.11890">
    <property type="match status" value="1"/>
</dbReference>
<organism evidence="2 3">
    <name type="scientific">candidate division CSSED10-310 bacterium</name>
    <dbReference type="NCBI Taxonomy" id="2855610"/>
    <lineage>
        <taxon>Bacteria</taxon>
        <taxon>Bacteria division CSSED10-310</taxon>
    </lineage>
</organism>
<accession>A0ABV6Z1Y2</accession>
<sequence length="336" mass="38801">MSSGFPAKTKIGLTTSIPIEIIFAADCIPIDLNNVFITDQDPERYIAIAEQAGYPRNMCNWIKGIYGVCRSNPDIEVVVSVVRGDCSNAQALMETLTYEGVHVIPFAYPYDRDRLSLKREIDKFMAIFNVTVEVVRKTHQQLNEIRQKLVKLDTLTWQSSLVSGWTNHYFLVNSSDFKGNPQLFEAELDQELKILESRSLETPPPRVRLGYIGVPPIILDLYEVLENLETEVVFNEIQRQFSMPDLETDLIDQYLNFSYPYDVFGRIPDIKRAVEQRNINGLIHYTQSFCFRQIEDIIIRKEVAVPVLTLEGERPALIDERTKIRLETFIEMLKER</sequence>
<evidence type="ECO:0000256" key="1">
    <source>
        <dbReference type="ARBA" id="ARBA00005806"/>
    </source>
</evidence>
<comment type="caution">
    <text evidence="2">The sequence shown here is derived from an EMBL/GenBank/DDBJ whole genome shotgun (WGS) entry which is preliminary data.</text>
</comment>
<dbReference type="Pfam" id="PF06050">
    <property type="entry name" value="HGD-D"/>
    <property type="match status" value="1"/>
</dbReference>
<comment type="similarity">
    <text evidence="1">Belongs to the FldB/FldC dehydratase alpha/beta subunit family.</text>
</comment>
<name>A0ABV6Z1Y2_UNCC1</name>
<evidence type="ECO:0000313" key="3">
    <source>
        <dbReference type="Proteomes" id="UP001594351"/>
    </source>
</evidence>
<reference evidence="2 3" key="1">
    <citation type="submission" date="2024-09" db="EMBL/GenBank/DDBJ databases">
        <title>Laminarin stimulates single cell rates of sulfate reduction while oxygen inhibits transcriptomic activity in coastal marine sediment.</title>
        <authorList>
            <person name="Lindsay M."/>
            <person name="Orcutt B."/>
            <person name="Emerson D."/>
            <person name="Stepanauskas R."/>
            <person name="D'Angelo T."/>
        </authorList>
    </citation>
    <scope>NUCLEOTIDE SEQUENCE [LARGE SCALE GENOMIC DNA]</scope>
    <source>
        <strain evidence="2">SAG AM-311-K15</strain>
    </source>
</reference>
<dbReference type="PANTHER" id="PTHR30548:SF3">
    <property type="entry name" value="2-HYDROXYACYL-COA DEHYDRATASE"/>
    <property type="match status" value="1"/>
</dbReference>